<dbReference type="Gene3D" id="1.25.40.10">
    <property type="entry name" value="Tetratricopeptide repeat domain"/>
    <property type="match status" value="3"/>
</dbReference>
<evidence type="ECO:0008006" key="5">
    <source>
        <dbReference type="Google" id="ProtNLM"/>
    </source>
</evidence>
<keyword evidence="1" id="KW-0677">Repeat</keyword>
<dbReference type="InterPro" id="IPR011990">
    <property type="entry name" value="TPR-like_helical_dom_sf"/>
</dbReference>
<dbReference type="InterPro" id="IPR046960">
    <property type="entry name" value="PPR_At4g14850-like_plant"/>
</dbReference>
<evidence type="ECO:0000256" key="2">
    <source>
        <dbReference type="PROSITE-ProRule" id="PRU00708"/>
    </source>
</evidence>
<dbReference type="PANTHER" id="PTHR47926:SF361">
    <property type="entry name" value="PENTACOTRIPEPTIDE-REPEAT REGION OF PRORP DOMAIN-CONTAINING PROTEIN"/>
    <property type="match status" value="1"/>
</dbReference>
<dbReference type="Pfam" id="PF01535">
    <property type="entry name" value="PPR"/>
    <property type="match status" value="2"/>
</dbReference>
<evidence type="ECO:0000256" key="1">
    <source>
        <dbReference type="ARBA" id="ARBA00022737"/>
    </source>
</evidence>
<comment type="caution">
    <text evidence="3">The sequence shown here is derived from an EMBL/GenBank/DDBJ whole genome shotgun (WGS) entry which is preliminary data.</text>
</comment>
<dbReference type="PROSITE" id="PS51375">
    <property type="entry name" value="PPR"/>
    <property type="match status" value="1"/>
</dbReference>
<sequence>MSPSTSTQLQSAEWCVHFCCSTKKTNKINPSNPSIDFKLRLRRPNPLHKPQILSQPIKISTTTRNYSRRKQSSCSDITRLMDSLSLPIPPDIYSSLIKECTLSCDSDEALQLHSRLIGQTGLELSSHLTHRLLLMLVSCGHLDTARNLFDQMTTSKDLLSWAIIIIGYLNNHRYEEVIGFSTKMLLYFNVYTNILEFPTWVIVIVCILKACVCSLNMVLGKQVHGLLLKFGVTNDFSVNVALMDLYGKFGCLESANFIFNQLCHHNTTVWTVKIVNNCREGRFHEVMKDFTEMGSAGIRSNNFTLSSVLRACARMDDGGNCGRQVHAVAIKLALESNTFVQCGLIDMYGKCGMVRDAKQVFEIITHKTNVAHWNAMLMAYVRNGLIIEAVKFLYHMEAAQVHINESLINHVRIACITPTSGKQN</sequence>
<gene>
    <name evidence="3" type="ORF">P3X46_034705</name>
</gene>
<protein>
    <recommendedName>
        <fullName evidence="5">Pentacotripeptide-repeat region of PRORP domain-containing protein</fullName>
    </recommendedName>
</protein>
<accession>A0ABQ9K7E0</accession>
<evidence type="ECO:0000313" key="4">
    <source>
        <dbReference type="Proteomes" id="UP001174677"/>
    </source>
</evidence>
<reference evidence="3 4" key="1">
    <citation type="journal article" date="2023" name="Plant Biotechnol. J.">
        <title>Chromosome-level wild Hevea brasiliensis genome provides new tools for genomic-assisted breeding and valuable loci to elevate rubber yield.</title>
        <authorList>
            <person name="Cheng H."/>
            <person name="Song X."/>
            <person name="Hu Y."/>
            <person name="Wu T."/>
            <person name="Yang Q."/>
            <person name="An Z."/>
            <person name="Feng S."/>
            <person name="Deng Z."/>
            <person name="Wu W."/>
            <person name="Zeng X."/>
            <person name="Tu M."/>
            <person name="Wang X."/>
            <person name="Huang H."/>
        </authorList>
    </citation>
    <scope>NUCLEOTIDE SEQUENCE [LARGE SCALE GENOMIC DNA]</scope>
    <source>
        <strain evidence="3">MT/VB/25A 57/8</strain>
    </source>
</reference>
<organism evidence="3 4">
    <name type="scientific">Hevea brasiliensis</name>
    <name type="common">Para rubber tree</name>
    <name type="synonym">Siphonia brasiliensis</name>
    <dbReference type="NCBI Taxonomy" id="3981"/>
    <lineage>
        <taxon>Eukaryota</taxon>
        <taxon>Viridiplantae</taxon>
        <taxon>Streptophyta</taxon>
        <taxon>Embryophyta</taxon>
        <taxon>Tracheophyta</taxon>
        <taxon>Spermatophyta</taxon>
        <taxon>Magnoliopsida</taxon>
        <taxon>eudicotyledons</taxon>
        <taxon>Gunneridae</taxon>
        <taxon>Pentapetalae</taxon>
        <taxon>rosids</taxon>
        <taxon>fabids</taxon>
        <taxon>Malpighiales</taxon>
        <taxon>Euphorbiaceae</taxon>
        <taxon>Crotonoideae</taxon>
        <taxon>Micrandreae</taxon>
        <taxon>Hevea</taxon>
    </lineage>
</organism>
<dbReference type="InterPro" id="IPR002885">
    <property type="entry name" value="PPR_rpt"/>
</dbReference>
<dbReference type="EMBL" id="JARPOI010000492">
    <property type="protein sequence ID" value="KAJ9128610.1"/>
    <property type="molecule type" value="Genomic_DNA"/>
</dbReference>
<dbReference type="PANTHER" id="PTHR47926">
    <property type="entry name" value="PENTATRICOPEPTIDE REPEAT-CONTAINING PROTEIN"/>
    <property type="match status" value="1"/>
</dbReference>
<feature type="repeat" description="PPR" evidence="2">
    <location>
        <begin position="369"/>
        <end position="403"/>
    </location>
</feature>
<proteinExistence type="predicted"/>
<dbReference type="Proteomes" id="UP001174677">
    <property type="component" value="Unassembled WGS sequence"/>
</dbReference>
<name>A0ABQ9K7E0_HEVBR</name>
<keyword evidence="4" id="KW-1185">Reference proteome</keyword>
<evidence type="ECO:0000313" key="3">
    <source>
        <dbReference type="EMBL" id="KAJ9128610.1"/>
    </source>
</evidence>